<keyword evidence="1" id="KW-0503">Monooxygenase</keyword>
<protein>
    <submittedName>
        <fullName evidence="1">Nitronate monooxygenase</fullName>
    </submittedName>
</protein>
<dbReference type="PANTHER" id="PTHR42747:SF3">
    <property type="entry name" value="NITRONATE MONOOXYGENASE-RELATED"/>
    <property type="match status" value="1"/>
</dbReference>
<evidence type="ECO:0000313" key="1">
    <source>
        <dbReference type="EMBL" id="MEL0618691.1"/>
    </source>
</evidence>
<sequence>AALANGAVAAQLGTAFIACPESSAAAAYRDALAGPAAHDPRMTSIVSGRPARILATRFVSLMEDPSCPTPPDYPLTYAAGTARN</sequence>
<evidence type="ECO:0000313" key="2">
    <source>
        <dbReference type="Proteomes" id="UP001378242"/>
    </source>
</evidence>
<dbReference type="GO" id="GO:0004497">
    <property type="term" value="F:monooxygenase activity"/>
    <property type="evidence" value="ECO:0007669"/>
    <property type="project" value="UniProtKB-KW"/>
</dbReference>
<gene>
    <name evidence="1" type="ORF">V6243_17855</name>
</gene>
<dbReference type="PANTHER" id="PTHR42747">
    <property type="entry name" value="NITRONATE MONOOXYGENASE-RELATED"/>
    <property type="match status" value="1"/>
</dbReference>
<reference evidence="1 2" key="1">
    <citation type="submission" date="2024-02" db="EMBL/GenBank/DDBJ databases">
        <title>Bacteria isolated from the canopy kelp, Nereocystis luetkeana.</title>
        <authorList>
            <person name="Pfister C.A."/>
            <person name="Younker I.T."/>
            <person name="Light S.H."/>
        </authorList>
    </citation>
    <scope>NUCLEOTIDE SEQUENCE [LARGE SCALE GENOMIC DNA]</scope>
    <source>
        <strain evidence="1 2">TI.5.07</strain>
    </source>
</reference>
<dbReference type="Gene3D" id="3.20.20.70">
    <property type="entry name" value="Aldolase class I"/>
    <property type="match status" value="1"/>
</dbReference>
<feature type="non-terminal residue" evidence="1">
    <location>
        <position position="1"/>
    </location>
</feature>
<proteinExistence type="predicted"/>
<keyword evidence="1" id="KW-0560">Oxidoreductase</keyword>
<dbReference type="Proteomes" id="UP001378242">
    <property type="component" value="Unassembled WGS sequence"/>
</dbReference>
<dbReference type="SUPFAM" id="SSF51412">
    <property type="entry name" value="Inosine monophosphate dehydrogenase (IMPDH)"/>
    <property type="match status" value="1"/>
</dbReference>
<name>A0ABU9GKN3_COBMA</name>
<keyword evidence="2" id="KW-1185">Reference proteome</keyword>
<feature type="non-terminal residue" evidence="1">
    <location>
        <position position="84"/>
    </location>
</feature>
<dbReference type="InterPro" id="IPR013785">
    <property type="entry name" value="Aldolase_TIM"/>
</dbReference>
<dbReference type="EMBL" id="JBAKAP010000071">
    <property type="protein sequence ID" value="MEL0618691.1"/>
    <property type="molecule type" value="Genomic_DNA"/>
</dbReference>
<comment type="caution">
    <text evidence="1">The sequence shown here is derived from an EMBL/GenBank/DDBJ whole genome shotgun (WGS) entry which is preliminary data.</text>
</comment>
<dbReference type="Pfam" id="PF03060">
    <property type="entry name" value="NMO"/>
    <property type="match status" value="1"/>
</dbReference>
<accession>A0ABU9GKN3</accession>
<dbReference type="RefSeq" id="WP_341542986.1">
    <property type="nucleotide sequence ID" value="NZ_JBAKAP010000071.1"/>
</dbReference>
<organism evidence="1 2">
    <name type="scientific">Cobetia marina</name>
    <name type="common">Deleya marina</name>
    <dbReference type="NCBI Taxonomy" id="28258"/>
    <lineage>
        <taxon>Bacteria</taxon>
        <taxon>Pseudomonadati</taxon>
        <taxon>Pseudomonadota</taxon>
        <taxon>Gammaproteobacteria</taxon>
        <taxon>Oceanospirillales</taxon>
        <taxon>Halomonadaceae</taxon>
        <taxon>Cobetia</taxon>
    </lineage>
</organism>